<evidence type="ECO:0000256" key="6">
    <source>
        <dbReference type="ARBA" id="ARBA00022692"/>
    </source>
</evidence>
<evidence type="ECO:0000256" key="15">
    <source>
        <dbReference type="SAM" id="Phobius"/>
    </source>
</evidence>
<evidence type="ECO:0000256" key="4">
    <source>
        <dbReference type="ARBA" id="ARBA00022475"/>
    </source>
</evidence>
<reference evidence="16 17" key="1">
    <citation type="submission" date="2006-03" db="EMBL/GenBank/DDBJ databases">
        <authorList>
            <person name="Pinhassi J."/>
            <person name="Pedros-Alio C."/>
            <person name="Ferriera S."/>
            <person name="Johnson J."/>
            <person name="Kravitz S."/>
            <person name="Halpern A."/>
            <person name="Remington K."/>
            <person name="Beeson K."/>
            <person name="Tran B."/>
            <person name="Rogers Y.-H."/>
            <person name="Friedman R."/>
            <person name="Venter J.C."/>
        </authorList>
    </citation>
    <scope>NUCLEOTIDE SEQUENCE [LARGE SCALE GENOMIC DNA]</scope>
    <source>
        <strain evidence="16 17">RED65</strain>
    </source>
</reference>
<dbReference type="SUPFAM" id="SSF158442">
    <property type="entry name" value="DsbB-like"/>
    <property type="match status" value="1"/>
</dbReference>
<evidence type="ECO:0000256" key="9">
    <source>
        <dbReference type="ARBA" id="ARBA00023002"/>
    </source>
</evidence>
<evidence type="ECO:0000256" key="11">
    <source>
        <dbReference type="ARBA" id="ARBA00023157"/>
    </source>
</evidence>
<dbReference type="GO" id="GO:0009055">
    <property type="term" value="F:electron transfer activity"/>
    <property type="evidence" value="ECO:0007669"/>
    <property type="project" value="UniProtKB-UniRule"/>
</dbReference>
<feature type="topological domain" description="Periplasmic" evidence="14">
    <location>
        <begin position="31"/>
        <end position="48"/>
    </location>
</feature>
<dbReference type="Pfam" id="PF02600">
    <property type="entry name" value="DsbB"/>
    <property type="match status" value="1"/>
</dbReference>
<proteinExistence type="inferred from homology"/>
<keyword evidence="13 14" id="KW-0676">Redox-active center</keyword>
<keyword evidence="10 14" id="KW-0472">Membrane</keyword>
<gene>
    <name evidence="14" type="primary">dsbB</name>
    <name evidence="16" type="ORF">RED65_07384</name>
</gene>
<keyword evidence="12 14" id="KW-0143">Chaperone</keyword>
<evidence type="ECO:0000256" key="13">
    <source>
        <dbReference type="ARBA" id="ARBA00023284"/>
    </source>
</evidence>
<dbReference type="InterPro" id="IPR022920">
    <property type="entry name" value="Disulphide_bond_form_DsbB"/>
</dbReference>
<dbReference type="GO" id="GO:0006457">
    <property type="term" value="P:protein folding"/>
    <property type="evidence" value="ECO:0007669"/>
    <property type="project" value="InterPro"/>
</dbReference>
<evidence type="ECO:0000313" key="16">
    <source>
        <dbReference type="EMBL" id="EAT11232.1"/>
    </source>
</evidence>
<keyword evidence="7 14" id="KW-0249">Electron transport</keyword>
<dbReference type="STRING" id="207949.RED65_07384"/>
<keyword evidence="17" id="KW-1185">Reference proteome</keyword>
<evidence type="ECO:0000256" key="3">
    <source>
        <dbReference type="ARBA" id="ARBA00022448"/>
    </source>
</evidence>
<keyword evidence="5" id="KW-0997">Cell inner membrane</keyword>
<feature type="transmembrane region" description="Helical" evidence="15">
    <location>
        <begin position="70"/>
        <end position="92"/>
    </location>
</feature>
<dbReference type="EMBL" id="AAQH01000021">
    <property type="protein sequence ID" value="EAT11232.1"/>
    <property type="molecule type" value="Genomic_DNA"/>
</dbReference>
<evidence type="ECO:0000313" key="17">
    <source>
        <dbReference type="Proteomes" id="UP000004263"/>
    </source>
</evidence>
<dbReference type="InterPro" id="IPR023380">
    <property type="entry name" value="DsbB-like_sf"/>
</dbReference>
<organism evidence="16 17">
    <name type="scientific">Bermanella marisrubri</name>
    <dbReference type="NCBI Taxonomy" id="207949"/>
    <lineage>
        <taxon>Bacteria</taxon>
        <taxon>Pseudomonadati</taxon>
        <taxon>Pseudomonadota</taxon>
        <taxon>Gammaproteobacteria</taxon>
        <taxon>Oceanospirillales</taxon>
        <taxon>Oceanospirillaceae</taxon>
        <taxon>Bermanella</taxon>
    </lineage>
</organism>
<dbReference type="InterPro" id="IPR050183">
    <property type="entry name" value="DsbB"/>
</dbReference>
<feature type="transmembrane region" description="Helical" evidence="15">
    <location>
        <begin position="145"/>
        <end position="166"/>
    </location>
</feature>
<dbReference type="GO" id="GO:0005886">
    <property type="term" value="C:plasma membrane"/>
    <property type="evidence" value="ECO:0007669"/>
    <property type="project" value="UniProtKB-SubCell"/>
</dbReference>
<dbReference type="PANTHER" id="PTHR36570:SF3">
    <property type="entry name" value="DISULFIDE BOND FORMATION PROTEIN B"/>
    <property type="match status" value="1"/>
</dbReference>
<accession>Q1MYZ6</accession>
<keyword evidence="6 14" id="KW-0812">Transmembrane</keyword>
<comment type="caution">
    <text evidence="14">Lacks conserved residue(s) required for the propagation of feature annotation.</text>
</comment>
<keyword evidence="11 14" id="KW-1015">Disulfide bond</keyword>
<feature type="topological domain" description="Cytoplasmic" evidence="14">
    <location>
        <begin position="165"/>
        <end position="174"/>
    </location>
</feature>
<dbReference type="AlphaFoldDB" id="Q1MYZ6"/>
<dbReference type="RefSeq" id="WP_007016701.1">
    <property type="nucleotide sequence ID" value="NZ_AAQH01000021.1"/>
</dbReference>
<evidence type="ECO:0000256" key="12">
    <source>
        <dbReference type="ARBA" id="ARBA00023186"/>
    </source>
</evidence>
<dbReference type="HAMAP" id="MF_00286">
    <property type="entry name" value="DsbB"/>
    <property type="match status" value="1"/>
</dbReference>
<dbReference type="Proteomes" id="UP000004263">
    <property type="component" value="Unassembled WGS sequence"/>
</dbReference>
<keyword evidence="3 14" id="KW-0813">Transport</keyword>
<evidence type="ECO:0000256" key="2">
    <source>
        <dbReference type="ARBA" id="ARBA00008823"/>
    </source>
</evidence>
<dbReference type="PANTHER" id="PTHR36570">
    <property type="entry name" value="DISULFIDE BOND FORMATION PROTEIN B"/>
    <property type="match status" value="1"/>
</dbReference>
<dbReference type="OrthoDB" id="3711263at2"/>
<keyword evidence="9 14" id="KW-0560">Oxidoreductase</keyword>
<dbReference type="HOGENOM" id="CLU_098660_1_1_6"/>
<comment type="similarity">
    <text evidence="2 14">Belongs to the DsbB family.</text>
</comment>
<evidence type="ECO:0000256" key="10">
    <source>
        <dbReference type="ARBA" id="ARBA00023136"/>
    </source>
</evidence>
<keyword evidence="4 14" id="KW-1003">Cell membrane</keyword>
<evidence type="ECO:0000256" key="1">
    <source>
        <dbReference type="ARBA" id="ARBA00004429"/>
    </source>
</evidence>
<evidence type="ECO:0000256" key="5">
    <source>
        <dbReference type="ARBA" id="ARBA00022519"/>
    </source>
</evidence>
<keyword evidence="8 14" id="KW-1133">Transmembrane helix</keyword>
<comment type="caution">
    <text evidence="16">The sequence shown here is derived from an EMBL/GenBank/DDBJ whole genome shotgun (WGS) entry which is preliminary data.</text>
</comment>
<evidence type="ECO:0000256" key="7">
    <source>
        <dbReference type="ARBA" id="ARBA00022982"/>
    </source>
</evidence>
<name>Q1MYZ6_9GAMM</name>
<comment type="function">
    <text evidence="14">Required for disulfide bond formation in some periplasmic proteins. Acts by oxidizing the DsbA protein.</text>
</comment>
<feature type="disulfide bond" description="Redox-active" evidence="14">
    <location>
        <begin position="40"/>
        <end position="43"/>
    </location>
</feature>
<dbReference type="GO" id="GO:0015035">
    <property type="term" value="F:protein-disulfide reductase activity"/>
    <property type="evidence" value="ECO:0007669"/>
    <property type="project" value="UniProtKB-UniRule"/>
</dbReference>
<comment type="subcellular location">
    <subcellularLocation>
        <location evidence="1">Cell inner membrane</location>
        <topology evidence="1">Multi-pass membrane protein</topology>
    </subcellularLocation>
    <subcellularLocation>
        <location evidence="14">Cell membrane</location>
        <topology evidence="14">Multi-pass membrane protein</topology>
    </subcellularLocation>
</comment>
<dbReference type="InterPro" id="IPR003752">
    <property type="entry name" value="DiS_bond_form_DsbB/BdbC"/>
</dbReference>
<protein>
    <recommendedName>
        <fullName evidence="14">Disulfide bond formation protein B</fullName>
    </recommendedName>
    <alternativeName>
        <fullName evidence="14">Disulfide oxidoreductase</fullName>
    </alternativeName>
</protein>
<feature type="topological domain" description="Cytoplasmic" evidence="14">
    <location>
        <begin position="1"/>
        <end position="13"/>
    </location>
</feature>
<evidence type="ECO:0000256" key="8">
    <source>
        <dbReference type="ARBA" id="ARBA00022989"/>
    </source>
</evidence>
<dbReference type="Gene3D" id="1.20.1550.10">
    <property type="entry name" value="DsbB-like"/>
    <property type="match status" value="1"/>
</dbReference>
<sequence>MALSLSMVTPRNLALVVFLSCVGLLGSAYYFEYVMFLDPCPLCIMQRIAVLIVGIGALGAVFWHSKFAAWTGSIVMTLGSALGIFVAGRHVWIQSLPADQVPTCGPSLDYMVDTLPWADVLAVMLRGNGNCAEGVWSFLGLSMPAWVLVWMIGFGLISAYFLVMAYRAKHDSER</sequence>
<feature type="transmembrane region" description="Helical" evidence="15">
    <location>
        <begin position="44"/>
        <end position="63"/>
    </location>
</feature>
<evidence type="ECO:0000256" key="14">
    <source>
        <dbReference type="HAMAP-Rule" id="MF_00286"/>
    </source>
</evidence>